<dbReference type="PANTHER" id="PTHR33767:SF2">
    <property type="entry name" value="LEUCINE RICH ADAPTOR PROTEIN 1"/>
    <property type="match status" value="1"/>
</dbReference>
<dbReference type="Proteomes" id="UP000007635">
    <property type="component" value="Chromosome III"/>
</dbReference>
<dbReference type="GeneTree" id="ENSGT00530000063790"/>
<proteinExistence type="predicted"/>
<evidence type="ECO:0000256" key="1">
    <source>
        <dbReference type="SAM" id="MobiDB-lite"/>
    </source>
</evidence>
<dbReference type="GO" id="GO:0043123">
    <property type="term" value="P:positive regulation of canonical NF-kappaB signal transduction"/>
    <property type="evidence" value="ECO:0007669"/>
    <property type="project" value="InterPro"/>
</dbReference>
<protein>
    <recommendedName>
        <fullName evidence="4">Leucine rich adaptor protein 1</fullName>
    </recommendedName>
</protein>
<dbReference type="Pfam" id="PF14854">
    <property type="entry name" value="LURAP"/>
    <property type="match status" value="1"/>
</dbReference>
<organism evidence="2 3">
    <name type="scientific">Gasterosteus aculeatus aculeatus</name>
    <name type="common">three-spined stickleback</name>
    <dbReference type="NCBI Taxonomy" id="481459"/>
    <lineage>
        <taxon>Eukaryota</taxon>
        <taxon>Metazoa</taxon>
        <taxon>Chordata</taxon>
        <taxon>Craniata</taxon>
        <taxon>Vertebrata</taxon>
        <taxon>Euteleostomi</taxon>
        <taxon>Actinopterygii</taxon>
        <taxon>Neopterygii</taxon>
        <taxon>Teleostei</taxon>
        <taxon>Neoteleostei</taxon>
        <taxon>Acanthomorphata</taxon>
        <taxon>Eupercaria</taxon>
        <taxon>Perciformes</taxon>
        <taxon>Cottioidei</taxon>
        <taxon>Gasterosteales</taxon>
        <taxon>Gasterosteidae</taxon>
        <taxon>Gasterosteus</taxon>
    </lineage>
</organism>
<keyword evidence="3" id="KW-1185">Reference proteome</keyword>
<feature type="region of interest" description="Disordered" evidence="1">
    <location>
        <begin position="229"/>
        <end position="299"/>
    </location>
</feature>
<evidence type="ECO:0000313" key="2">
    <source>
        <dbReference type="Ensembl" id="ENSGACP00000054589.1"/>
    </source>
</evidence>
<dbReference type="InterPro" id="IPR037443">
    <property type="entry name" value="LURAP1"/>
</dbReference>
<dbReference type="InterPro" id="IPR039499">
    <property type="entry name" value="LURA1/LRA25"/>
</dbReference>
<feature type="region of interest" description="Disordered" evidence="1">
    <location>
        <begin position="354"/>
        <end position="384"/>
    </location>
</feature>
<name>A0AAQ4QTE4_GASAC</name>
<dbReference type="Ensembl" id="ENSGACT00000054488.1">
    <property type="protein sequence ID" value="ENSGACP00000054589.1"/>
    <property type="gene ID" value="ENSGACG00000036484.1"/>
</dbReference>
<reference evidence="2 3" key="1">
    <citation type="journal article" date="2021" name="G3 (Bethesda)">
        <title>Improved contiguity of the threespine stickleback genome using long-read sequencing.</title>
        <authorList>
            <person name="Nath S."/>
            <person name="Shaw D.E."/>
            <person name="White M.A."/>
        </authorList>
    </citation>
    <scope>NUCLEOTIDE SEQUENCE [LARGE SCALE GENOMIC DNA]</scope>
    <source>
        <strain evidence="2 3">Lake Benthic</strain>
    </source>
</reference>
<reference evidence="2" key="3">
    <citation type="submission" date="2025-09" db="UniProtKB">
        <authorList>
            <consortium name="Ensembl"/>
        </authorList>
    </citation>
    <scope>IDENTIFICATION</scope>
</reference>
<sequence>MNADGPSAGDPSFQRFHGSFRGAFVAPRASVAVAGFVVECSRGYNARDLGCESGCEFLRVRVCAVLTSHGGIWGKALYARALFSIPRPPDRRTWKEMLRGGMAEEILNDSLADLREVENKVGRKTPESLLIWMRDAADCGDGWWSDVVDRGDRSSAFGQSFSDKLRGLKQEMRLLRSADVKILRQLVTVHEGIEAMRWLMEERGASTSRGSSLAGSLSSLVAVEEHGLPLSPCRESQSPSQDLTEDSGEESAGHPPHADDAESSHNGDLRIPESTGEKPPRPRLKFQVTHGSDRRSSPGLANFFVDAKLQKSRPQGSKVAPSQDLEKNAGTIRRALLRSHKARSARDIFSLTKPSEETRTKQQTQSFRVSRNDAKKEEEVAPNGDTSLLGYDAQWCWVDSQDEITYL</sequence>
<evidence type="ECO:0000313" key="3">
    <source>
        <dbReference type="Proteomes" id="UP000007635"/>
    </source>
</evidence>
<accession>A0AAQ4QTE4</accession>
<dbReference type="AlphaFoldDB" id="A0AAQ4QTE4"/>
<feature type="compositionally biased region" description="Basic and acidic residues" evidence="1">
    <location>
        <begin position="370"/>
        <end position="379"/>
    </location>
</feature>
<dbReference type="PANTHER" id="PTHR33767">
    <property type="entry name" value="LEUCINE RICH ADAPTOR PROTEIN 1-LIKE"/>
    <property type="match status" value="1"/>
</dbReference>
<dbReference type="GO" id="GO:0001819">
    <property type="term" value="P:positive regulation of cytokine production"/>
    <property type="evidence" value="ECO:0007669"/>
    <property type="project" value="TreeGrafter"/>
</dbReference>
<reference evidence="2" key="2">
    <citation type="submission" date="2025-08" db="UniProtKB">
        <authorList>
            <consortium name="Ensembl"/>
        </authorList>
    </citation>
    <scope>IDENTIFICATION</scope>
</reference>
<evidence type="ECO:0008006" key="4">
    <source>
        <dbReference type="Google" id="ProtNLM"/>
    </source>
</evidence>
<feature type="compositionally biased region" description="Basic and acidic residues" evidence="1">
    <location>
        <begin position="256"/>
        <end position="280"/>
    </location>
</feature>